<dbReference type="EMBL" id="AWUY01000141">
    <property type="protein sequence ID" value="ERJ76156.1"/>
    <property type="molecule type" value="Genomic_DNA"/>
</dbReference>
<name>A0ABN0NRI6_9BACT</name>
<protein>
    <submittedName>
        <fullName evidence="1">Uncharacterized protein</fullName>
    </submittedName>
</protein>
<gene>
    <name evidence="1" type="ORF">HMPREF0653_01570</name>
</gene>
<sequence>MPKHSRKLIFPLFWVTKIAKGREFSLPLRLFYNQIDNQMIISTTPNLEHYPKFVIF</sequence>
<dbReference type="Proteomes" id="UP000016660">
    <property type="component" value="Unassembled WGS sequence"/>
</dbReference>
<keyword evidence="2" id="KW-1185">Reference proteome</keyword>
<comment type="caution">
    <text evidence="1">The sequence shown here is derived from an EMBL/GenBank/DDBJ whole genome shotgun (WGS) entry which is preliminary data.</text>
</comment>
<evidence type="ECO:0000313" key="2">
    <source>
        <dbReference type="Proteomes" id="UP000016660"/>
    </source>
</evidence>
<proteinExistence type="predicted"/>
<evidence type="ECO:0000313" key="1">
    <source>
        <dbReference type="EMBL" id="ERJ76156.1"/>
    </source>
</evidence>
<reference evidence="1 2" key="1">
    <citation type="submission" date="2013-06" db="EMBL/GenBank/DDBJ databases">
        <authorList>
            <person name="Weinstock G."/>
            <person name="Sodergren E."/>
            <person name="Lobos E.A."/>
            <person name="Fulton L."/>
            <person name="Fulton R."/>
            <person name="Courtney L."/>
            <person name="Fronick C."/>
            <person name="O'Laughlin M."/>
            <person name="Godfrey J."/>
            <person name="Wilson R.M."/>
            <person name="Miner T."/>
            <person name="Farmer C."/>
            <person name="Delehaunty K."/>
            <person name="Cordes M."/>
            <person name="Minx P."/>
            <person name="Tomlinson C."/>
            <person name="Chen J."/>
            <person name="Wollam A."/>
            <person name="Pepin K.H."/>
            <person name="Bhonagiri V."/>
            <person name="Zhang X."/>
            <person name="Warren W."/>
            <person name="Mitreva M."/>
            <person name="Mardis E.R."/>
            <person name="Wilson R.K."/>
        </authorList>
    </citation>
    <scope>NUCLEOTIDE SEQUENCE [LARGE SCALE GENOMIC DNA]</scope>
    <source>
        <strain evidence="1 2">ATCC 29426</strain>
    </source>
</reference>
<organism evidence="1 2">
    <name type="scientific">Prevotella disiens JCM 6334 = ATCC 29426</name>
    <dbReference type="NCBI Taxonomy" id="1235811"/>
    <lineage>
        <taxon>Bacteria</taxon>
        <taxon>Pseudomonadati</taxon>
        <taxon>Bacteroidota</taxon>
        <taxon>Bacteroidia</taxon>
        <taxon>Bacteroidales</taxon>
        <taxon>Prevotellaceae</taxon>
        <taxon>Prevotella</taxon>
    </lineage>
</organism>
<accession>A0ABN0NRI6</accession>